<dbReference type="AlphaFoldDB" id="A0A1G2R657"/>
<dbReference type="Pfam" id="PF13649">
    <property type="entry name" value="Methyltransf_25"/>
    <property type="match status" value="1"/>
</dbReference>
<keyword evidence="2" id="KW-0808">Transferase</keyword>
<evidence type="ECO:0000313" key="5">
    <source>
        <dbReference type="Proteomes" id="UP000178529"/>
    </source>
</evidence>
<dbReference type="PANTHER" id="PTHR43861">
    <property type="entry name" value="TRANS-ACONITATE 2-METHYLTRANSFERASE-RELATED"/>
    <property type="match status" value="1"/>
</dbReference>
<reference evidence="4 5" key="1">
    <citation type="journal article" date="2016" name="Nat. Commun.">
        <title>Thousands of microbial genomes shed light on interconnected biogeochemical processes in an aquifer system.</title>
        <authorList>
            <person name="Anantharaman K."/>
            <person name="Brown C.T."/>
            <person name="Hug L.A."/>
            <person name="Sharon I."/>
            <person name="Castelle C.J."/>
            <person name="Probst A.J."/>
            <person name="Thomas B.C."/>
            <person name="Singh A."/>
            <person name="Wilkins M.J."/>
            <person name="Karaoz U."/>
            <person name="Brodie E.L."/>
            <person name="Williams K.H."/>
            <person name="Hubbard S.S."/>
            <person name="Banfield J.F."/>
        </authorList>
    </citation>
    <scope>NUCLEOTIDE SEQUENCE [LARGE SCALE GENOMIC DNA]</scope>
</reference>
<dbReference type="GO" id="GO:0032259">
    <property type="term" value="P:methylation"/>
    <property type="evidence" value="ECO:0007669"/>
    <property type="project" value="UniProtKB-KW"/>
</dbReference>
<feature type="domain" description="Methyltransferase" evidence="3">
    <location>
        <begin position="59"/>
        <end position="152"/>
    </location>
</feature>
<proteinExistence type="predicted"/>
<dbReference type="CDD" id="cd02440">
    <property type="entry name" value="AdoMet_MTases"/>
    <property type="match status" value="1"/>
</dbReference>
<evidence type="ECO:0000256" key="1">
    <source>
        <dbReference type="ARBA" id="ARBA00022603"/>
    </source>
</evidence>
<evidence type="ECO:0000313" key="4">
    <source>
        <dbReference type="EMBL" id="OHA68326.1"/>
    </source>
</evidence>
<dbReference type="Proteomes" id="UP000178529">
    <property type="component" value="Unassembled WGS sequence"/>
</dbReference>
<keyword evidence="1" id="KW-0489">Methyltransferase</keyword>
<dbReference type="PANTHER" id="PTHR43861:SF1">
    <property type="entry name" value="TRANS-ACONITATE 2-METHYLTRANSFERASE"/>
    <property type="match status" value="1"/>
</dbReference>
<dbReference type="SUPFAM" id="SSF53335">
    <property type="entry name" value="S-adenosyl-L-methionine-dependent methyltransferases"/>
    <property type="match status" value="1"/>
</dbReference>
<dbReference type="EMBL" id="MHTY01000027">
    <property type="protein sequence ID" value="OHA68326.1"/>
    <property type="molecule type" value="Genomic_DNA"/>
</dbReference>
<protein>
    <recommendedName>
        <fullName evidence="3">Methyltransferase domain-containing protein</fullName>
    </recommendedName>
</protein>
<dbReference type="GO" id="GO:0008168">
    <property type="term" value="F:methyltransferase activity"/>
    <property type="evidence" value="ECO:0007669"/>
    <property type="project" value="UniProtKB-KW"/>
</dbReference>
<name>A0A1G2R657_9BACT</name>
<sequence>MSRNSTHAVENSAEMWNGIWGKIPSQFSGSKTLEAWYRRVVYFSSFDTLLSLVSPSGHILELGSGTGRNSAYLAKRYPAQSVTLLDFSESALARARKEDFPCELIKTQQDLLHFTPQKQYGFVHSTGLIEHFTGQERRAVVQKHAECVAPGGYVMIWVPVRSPAFFLIGQFNKLMGIEEIPLTETELKTLLEEAHLKVVAENHAVFGALYGVLAKRV</sequence>
<dbReference type="InterPro" id="IPR041698">
    <property type="entry name" value="Methyltransf_25"/>
</dbReference>
<comment type="caution">
    <text evidence="4">The sequence shown here is derived from an EMBL/GenBank/DDBJ whole genome shotgun (WGS) entry which is preliminary data.</text>
</comment>
<evidence type="ECO:0000259" key="3">
    <source>
        <dbReference type="Pfam" id="PF13649"/>
    </source>
</evidence>
<organism evidence="4 5">
    <name type="scientific">Candidatus Wildermuthbacteria bacterium RIFCSPHIGHO2_02_FULL_48_16</name>
    <dbReference type="NCBI Taxonomy" id="1802453"/>
    <lineage>
        <taxon>Bacteria</taxon>
        <taxon>Candidatus Wildermuthiibacteriota</taxon>
    </lineage>
</organism>
<accession>A0A1G2R657</accession>
<dbReference type="Gene3D" id="3.40.50.150">
    <property type="entry name" value="Vaccinia Virus protein VP39"/>
    <property type="match status" value="1"/>
</dbReference>
<evidence type="ECO:0000256" key="2">
    <source>
        <dbReference type="ARBA" id="ARBA00022679"/>
    </source>
</evidence>
<dbReference type="InterPro" id="IPR029063">
    <property type="entry name" value="SAM-dependent_MTases_sf"/>
</dbReference>
<gene>
    <name evidence="4" type="ORF">A3J68_00155</name>
</gene>